<dbReference type="PANTHER" id="PTHR43308">
    <property type="entry name" value="OUTER MEMBRANE PROTEIN ALPHA-RELATED"/>
    <property type="match status" value="1"/>
</dbReference>
<protein>
    <submittedName>
        <fullName evidence="4">S-layer family protein</fullName>
    </submittedName>
</protein>
<dbReference type="Pfam" id="PF00395">
    <property type="entry name" value="SLH"/>
    <property type="match status" value="3"/>
</dbReference>
<reference evidence="4 5" key="1">
    <citation type="journal article" date="2015" name="Stand. Genomic Sci.">
        <title>Genomic Encyclopedia of Bacterial and Archaeal Type Strains, Phase III: the genomes of soil and plant-associated and newly described type strains.</title>
        <authorList>
            <person name="Whitman W.B."/>
            <person name="Woyke T."/>
            <person name="Klenk H.P."/>
            <person name="Zhou Y."/>
            <person name="Lilburn T.G."/>
            <person name="Beck B.J."/>
            <person name="De Vos P."/>
            <person name="Vandamme P."/>
            <person name="Eisen J.A."/>
            <person name="Garrity G."/>
            <person name="Hugenholtz P."/>
            <person name="Kyrpides N.C."/>
        </authorList>
    </citation>
    <scope>NUCLEOTIDE SEQUENCE [LARGE SCALE GENOMIC DNA]</scope>
    <source>
        <strain evidence="4 5">CGMCC 1.10116</strain>
    </source>
</reference>
<proteinExistence type="predicted"/>
<keyword evidence="5" id="KW-1185">Reference proteome</keyword>
<feature type="domain" description="SLH" evidence="3">
    <location>
        <begin position="144"/>
        <end position="211"/>
    </location>
</feature>
<dbReference type="Gene3D" id="2.30.30.40">
    <property type="entry name" value="SH3 Domains"/>
    <property type="match status" value="1"/>
</dbReference>
<dbReference type="InterPro" id="IPR051465">
    <property type="entry name" value="Cell_Envelope_Struct_Comp"/>
</dbReference>
<dbReference type="InterPro" id="IPR001119">
    <property type="entry name" value="SLH_dom"/>
</dbReference>
<dbReference type="SMART" id="SM00047">
    <property type="entry name" value="LYZ2"/>
    <property type="match status" value="1"/>
</dbReference>
<evidence type="ECO:0000256" key="1">
    <source>
        <dbReference type="ARBA" id="ARBA00022729"/>
    </source>
</evidence>
<dbReference type="GO" id="GO:0004040">
    <property type="term" value="F:amidase activity"/>
    <property type="evidence" value="ECO:0007669"/>
    <property type="project" value="InterPro"/>
</dbReference>
<dbReference type="OrthoDB" id="9816557at2"/>
<dbReference type="Gene3D" id="1.10.530.10">
    <property type="match status" value="1"/>
</dbReference>
<sequence>MKHLLILLLVASAVLFPLQSNKAAANTDDLTGHSLEGEMREAVKRGILGGYGPGRYGPNDKVTRAQFATFLSRALELPPGEASFNDVPVTHPLATGIGRASAAGIVGGYPGNVFKPSEYISREQMAVMIDRALAYKGVNRTPIILTFTDTERIHPSFRNAVANNVYLGIIGGMPNGNQTFRFGPKDDATRAHGAAFIIRMLKAAESGAGRTDLYHVGTIDASGQIRLQPQPYMSFRDANQSGAEVIIQGEDVLKMNSGAVVATPSTGQSTTRIFASNKQTQLTYVMAGAELRYLNADENWIEVRYADGTGFVSQKDAKLIPTALEQGRSYYQPVNGVLRHYVYNPLTNSYGMYPFGDAPSFMKESERYYSLNGRDFYSASGQKVGEGYQYFTYLPLRTKSNYTAEELNSYIRSVTSTINGKVVANESPLRNLGHVFKRAEEEYGINALYLFAKAIHESSYGLSEIANQRKNLFGYQAYDRDPLGNAKPFASFEESIMFVAQAMNERYLTPEGVNYRGAVLGNKSHGMNVNYASDPLWGQKIASHMYRADTFLGKKDYGYYTIARTTEALNVRYQPNTQLAAQYRYPNANYYVALLEESKQNDGTWYKVFSDDKNQEFGYVHGNYVERVPLMKP</sequence>
<dbReference type="RefSeq" id="WP_144448747.1">
    <property type="nucleotide sequence ID" value="NZ_VLKZ01000001.1"/>
</dbReference>
<feature type="domain" description="SLH" evidence="3">
    <location>
        <begin position="22"/>
        <end position="79"/>
    </location>
</feature>
<dbReference type="PANTHER" id="PTHR43308:SF5">
    <property type="entry name" value="S-LAYER PROTEIN _ PEPTIDOGLYCAN ENDO-BETA-N-ACETYLGLUCOSAMINIDASE"/>
    <property type="match status" value="1"/>
</dbReference>
<evidence type="ECO:0000256" key="2">
    <source>
        <dbReference type="SAM" id="SignalP"/>
    </source>
</evidence>
<feature type="domain" description="SLH" evidence="3">
    <location>
        <begin position="80"/>
        <end position="143"/>
    </location>
</feature>
<dbReference type="Pfam" id="PF01832">
    <property type="entry name" value="Glucosaminidase"/>
    <property type="match status" value="1"/>
</dbReference>
<feature type="chain" id="PRO_5039195891" evidence="2">
    <location>
        <begin position="24"/>
        <end position="633"/>
    </location>
</feature>
<name>A0A562QTA2_9BACI</name>
<evidence type="ECO:0000259" key="3">
    <source>
        <dbReference type="PROSITE" id="PS51272"/>
    </source>
</evidence>
<comment type="caution">
    <text evidence="4">The sequence shown here is derived from an EMBL/GenBank/DDBJ whole genome shotgun (WGS) entry which is preliminary data.</text>
</comment>
<evidence type="ECO:0000313" key="5">
    <source>
        <dbReference type="Proteomes" id="UP000315711"/>
    </source>
</evidence>
<dbReference type="InterPro" id="IPR002901">
    <property type="entry name" value="MGlyc_endo_b_GlcNAc-like_dom"/>
</dbReference>
<dbReference type="EMBL" id="VLKZ01000001">
    <property type="protein sequence ID" value="TWI59927.1"/>
    <property type="molecule type" value="Genomic_DNA"/>
</dbReference>
<feature type="signal peptide" evidence="2">
    <location>
        <begin position="1"/>
        <end position="23"/>
    </location>
</feature>
<organism evidence="4 5">
    <name type="scientific">Halalkalibacter nanhaiisediminis</name>
    <dbReference type="NCBI Taxonomy" id="688079"/>
    <lineage>
        <taxon>Bacteria</taxon>
        <taxon>Bacillati</taxon>
        <taxon>Bacillota</taxon>
        <taxon>Bacilli</taxon>
        <taxon>Bacillales</taxon>
        <taxon>Bacillaceae</taxon>
        <taxon>Halalkalibacter</taxon>
    </lineage>
</organism>
<dbReference type="AlphaFoldDB" id="A0A562QTA2"/>
<keyword evidence="1 2" id="KW-0732">Signal</keyword>
<dbReference type="Proteomes" id="UP000315711">
    <property type="component" value="Unassembled WGS sequence"/>
</dbReference>
<gene>
    <name evidence="4" type="ORF">IQ10_00350</name>
</gene>
<evidence type="ECO:0000313" key="4">
    <source>
        <dbReference type="EMBL" id="TWI59927.1"/>
    </source>
</evidence>
<dbReference type="PROSITE" id="PS51272">
    <property type="entry name" value="SLH"/>
    <property type="match status" value="3"/>
</dbReference>
<accession>A0A562QTA2</accession>